<protein>
    <recommendedName>
        <fullName evidence="3">C-type lectin domain-containing protein</fullName>
    </recommendedName>
</protein>
<dbReference type="GeneTree" id="ENSGT01100000263473"/>
<organism evidence="4 5">
    <name type="scientific">Labrus bergylta</name>
    <name type="common">ballan wrasse</name>
    <dbReference type="NCBI Taxonomy" id="56723"/>
    <lineage>
        <taxon>Eukaryota</taxon>
        <taxon>Metazoa</taxon>
        <taxon>Chordata</taxon>
        <taxon>Craniata</taxon>
        <taxon>Vertebrata</taxon>
        <taxon>Euteleostomi</taxon>
        <taxon>Actinopterygii</taxon>
        <taxon>Neopterygii</taxon>
        <taxon>Teleostei</taxon>
        <taxon>Neoteleostei</taxon>
        <taxon>Acanthomorphata</taxon>
        <taxon>Eupercaria</taxon>
        <taxon>Labriformes</taxon>
        <taxon>Labridae</taxon>
        <taxon>Labrus</taxon>
    </lineage>
</organism>
<keyword evidence="5" id="KW-1185">Reference proteome</keyword>
<dbReference type="Proteomes" id="UP000261660">
    <property type="component" value="Unplaced"/>
</dbReference>
<keyword evidence="1" id="KW-1015">Disulfide bond</keyword>
<evidence type="ECO:0000313" key="4">
    <source>
        <dbReference type="Ensembl" id="ENSLBEP00000001802.1"/>
    </source>
</evidence>
<dbReference type="PANTHER" id="PTHR45784:SF3">
    <property type="entry name" value="C-TYPE LECTIN DOMAIN FAMILY 4 MEMBER K-LIKE-RELATED"/>
    <property type="match status" value="1"/>
</dbReference>
<reference evidence="4" key="2">
    <citation type="submission" date="2025-09" db="UniProtKB">
        <authorList>
            <consortium name="Ensembl"/>
        </authorList>
    </citation>
    <scope>IDENTIFICATION</scope>
</reference>
<dbReference type="AlphaFoldDB" id="A0A3Q3E3N0"/>
<proteinExistence type="predicted"/>
<dbReference type="Gene3D" id="3.10.100.10">
    <property type="entry name" value="Mannose-Binding Protein A, subunit A"/>
    <property type="match status" value="1"/>
</dbReference>
<accession>A0A3Q3E3N0</accession>
<dbReference type="InParanoid" id="A0A3Q3E3N0"/>
<keyword evidence="2" id="KW-0732">Signal</keyword>
<dbReference type="InterPro" id="IPR001304">
    <property type="entry name" value="C-type_lectin-like"/>
</dbReference>
<evidence type="ECO:0000313" key="5">
    <source>
        <dbReference type="Proteomes" id="UP000261660"/>
    </source>
</evidence>
<dbReference type="InterPro" id="IPR016186">
    <property type="entry name" value="C-type_lectin-like/link_sf"/>
</dbReference>
<dbReference type="Ensembl" id="ENSLBET00000001917.1">
    <property type="protein sequence ID" value="ENSLBEP00000001802.1"/>
    <property type="gene ID" value="ENSLBEG00000001417.1"/>
</dbReference>
<dbReference type="PROSITE" id="PS50041">
    <property type="entry name" value="C_TYPE_LECTIN_2"/>
    <property type="match status" value="1"/>
</dbReference>
<dbReference type="Pfam" id="PF00059">
    <property type="entry name" value="Lectin_C"/>
    <property type="match status" value="1"/>
</dbReference>
<feature type="chain" id="PRO_5018764379" description="C-type lectin domain-containing protein" evidence="2">
    <location>
        <begin position="26"/>
        <end position="122"/>
    </location>
</feature>
<name>A0A3Q3E3N0_9LABR</name>
<dbReference type="SMART" id="SM00034">
    <property type="entry name" value="CLECT"/>
    <property type="match status" value="1"/>
</dbReference>
<dbReference type="InterPro" id="IPR016187">
    <property type="entry name" value="CTDL_fold"/>
</dbReference>
<feature type="signal peptide" evidence="2">
    <location>
        <begin position="1"/>
        <end position="25"/>
    </location>
</feature>
<evidence type="ECO:0000256" key="2">
    <source>
        <dbReference type="SAM" id="SignalP"/>
    </source>
</evidence>
<feature type="domain" description="C-type lectin" evidence="3">
    <location>
        <begin position="13"/>
        <end position="111"/>
    </location>
</feature>
<evidence type="ECO:0000256" key="1">
    <source>
        <dbReference type="ARBA" id="ARBA00023157"/>
    </source>
</evidence>
<dbReference type="InterPro" id="IPR018378">
    <property type="entry name" value="C-type_lectin_CS"/>
</dbReference>
<dbReference type="SUPFAM" id="SSF56436">
    <property type="entry name" value="C-type lectin-like"/>
    <property type="match status" value="1"/>
</dbReference>
<dbReference type="PROSITE" id="PS00615">
    <property type="entry name" value="C_TYPE_LECTIN_1"/>
    <property type="match status" value="1"/>
</dbReference>
<dbReference type="STRING" id="56723.ENSLBEP00000001802"/>
<dbReference type="PANTHER" id="PTHR45784">
    <property type="entry name" value="C-TYPE LECTIN DOMAIN FAMILY 20 MEMBER A-RELATED"/>
    <property type="match status" value="1"/>
</dbReference>
<evidence type="ECO:0000259" key="3">
    <source>
        <dbReference type="PROSITE" id="PS50041"/>
    </source>
</evidence>
<sequence>MITWYGSQVILIFIYIKELMNWTQAQNYCRENYTDLVSGLDQLAHLADNTESWIGLFRDTWSWSDGSISSFRHWNLGLQKDGVNKECATVLKGEGKWDSAACDETKPFVCYDGTFKCFRNIM</sequence>
<reference evidence="4" key="1">
    <citation type="submission" date="2025-08" db="UniProtKB">
        <authorList>
            <consortium name="Ensembl"/>
        </authorList>
    </citation>
    <scope>IDENTIFICATION</scope>
</reference>